<dbReference type="InterPro" id="IPR001623">
    <property type="entry name" value="DnaJ_domain"/>
</dbReference>
<feature type="domain" description="J" evidence="2">
    <location>
        <begin position="67"/>
        <end position="131"/>
    </location>
</feature>
<name>A0A1S2XA49_CICAR</name>
<reference evidence="4" key="2">
    <citation type="submission" date="2025-08" db="UniProtKB">
        <authorList>
            <consortium name="RefSeq"/>
        </authorList>
    </citation>
    <scope>IDENTIFICATION</scope>
    <source>
        <tissue evidence="4">Etiolated seedlings</tissue>
    </source>
</reference>
<dbReference type="InterPro" id="IPR024593">
    <property type="entry name" value="DUF3444"/>
</dbReference>
<feature type="compositionally biased region" description="Basic and acidic residues" evidence="1">
    <location>
        <begin position="381"/>
        <end position="399"/>
    </location>
</feature>
<keyword evidence="3" id="KW-1185">Reference proteome</keyword>
<evidence type="ECO:0000259" key="2">
    <source>
        <dbReference type="PROSITE" id="PS50076"/>
    </source>
</evidence>
<dbReference type="PRINTS" id="PR00625">
    <property type="entry name" value="JDOMAIN"/>
</dbReference>
<feature type="region of interest" description="Disordered" evidence="1">
    <location>
        <begin position="417"/>
        <end position="443"/>
    </location>
</feature>
<dbReference type="Pfam" id="PF11926">
    <property type="entry name" value="DUF3444"/>
    <property type="match status" value="2"/>
</dbReference>
<dbReference type="PROSITE" id="PS50076">
    <property type="entry name" value="DNAJ_2"/>
    <property type="match status" value="1"/>
</dbReference>
<dbReference type="STRING" id="3827.A0A1S2XA49"/>
<dbReference type="InterPro" id="IPR056988">
    <property type="entry name" value="Zn_ribbon_pln"/>
</dbReference>
<dbReference type="Gene3D" id="1.10.287.110">
    <property type="entry name" value="DnaJ domain"/>
    <property type="match status" value="1"/>
</dbReference>
<dbReference type="CDD" id="cd06257">
    <property type="entry name" value="DnaJ"/>
    <property type="match status" value="1"/>
</dbReference>
<dbReference type="SUPFAM" id="SSF46565">
    <property type="entry name" value="Chaperone J-domain"/>
    <property type="match status" value="1"/>
</dbReference>
<reference evidence="3" key="1">
    <citation type="journal article" date="2013" name="Nat. Biotechnol.">
        <title>Draft genome sequence of chickpea (Cicer arietinum) provides a resource for trait improvement.</title>
        <authorList>
            <person name="Varshney R.K."/>
            <person name="Song C."/>
            <person name="Saxena R.K."/>
            <person name="Azam S."/>
            <person name="Yu S."/>
            <person name="Sharpe A.G."/>
            <person name="Cannon S."/>
            <person name="Baek J."/>
            <person name="Rosen B.D."/>
            <person name="Tar'an B."/>
            <person name="Millan T."/>
            <person name="Zhang X."/>
            <person name="Ramsay L.D."/>
            <person name="Iwata A."/>
            <person name="Wang Y."/>
            <person name="Nelson W."/>
            <person name="Farmer A.D."/>
            <person name="Gaur P.M."/>
            <person name="Soderlund C."/>
            <person name="Penmetsa R.V."/>
            <person name="Xu C."/>
            <person name="Bharti A.K."/>
            <person name="He W."/>
            <person name="Winter P."/>
            <person name="Zhao S."/>
            <person name="Hane J.K."/>
            <person name="Carrasquilla-Garcia N."/>
            <person name="Condie J.A."/>
            <person name="Upadhyaya H.D."/>
            <person name="Luo M.C."/>
            <person name="Thudi M."/>
            <person name="Gowda C.L."/>
            <person name="Singh N.P."/>
            <person name="Lichtenzveig J."/>
            <person name="Gali K.K."/>
            <person name="Rubio J."/>
            <person name="Nadarajan N."/>
            <person name="Dolezel J."/>
            <person name="Bansal K.C."/>
            <person name="Xu X."/>
            <person name="Edwards D."/>
            <person name="Zhang G."/>
            <person name="Kahl G."/>
            <person name="Gil J."/>
            <person name="Singh K.B."/>
            <person name="Datta S.K."/>
            <person name="Jackson S.A."/>
            <person name="Wang J."/>
            <person name="Cook D.R."/>
        </authorList>
    </citation>
    <scope>NUCLEOTIDE SEQUENCE [LARGE SCALE GENOMIC DNA]</scope>
    <source>
        <strain evidence="3">cv. CDC Frontier</strain>
    </source>
</reference>
<dbReference type="Proteomes" id="UP000087171">
    <property type="component" value="Chromosome Ca1"/>
</dbReference>
<dbReference type="OrthoDB" id="10250354at2759"/>
<dbReference type="SMART" id="SM00271">
    <property type="entry name" value="DnaJ"/>
    <property type="match status" value="1"/>
</dbReference>
<dbReference type="PANTHER" id="PTHR45089:SF24">
    <property type="entry name" value="DNAJ HEAT SHOCK N-TERMINAL DOMAIN-CONTAINING PROTEIN"/>
    <property type="match status" value="1"/>
</dbReference>
<proteinExistence type="predicted"/>
<accession>A0A1S2XA49</accession>
<feature type="compositionally biased region" description="Polar residues" evidence="1">
    <location>
        <begin position="262"/>
        <end position="271"/>
    </location>
</feature>
<dbReference type="KEGG" id="cam:101500991"/>
<dbReference type="eggNOG" id="ENOG502QS8C">
    <property type="taxonomic scope" value="Eukaryota"/>
</dbReference>
<dbReference type="PANTHER" id="PTHR45089">
    <property type="entry name" value="DNAJ HEAT SHOCK AMINO-TERMINAL DOMAIN PROTEIN-RELATED"/>
    <property type="match status" value="1"/>
</dbReference>
<dbReference type="InterPro" id="IPR036869">
    <property type="entry name" value="J_dom_sf"/>
</dbReference>
<gene>
    <name evidence="4" type="primary">LOC101500991</name>
</gene>
<feature type="compositionally biased region" description="Polar residues" evidence="1">
    <location>
        <begin position="236"/>
        <end position="250"/>
    </location>
</feature>
<dbReference type="AlphaFoldDB" id="A0A1S2XA49"/>
<dbReference type="Pfam" id="PF23551">
    <property type="entry name" value="Zn_ribbon_20"/>
    <property type="match status" value="1"/>
</dbReference>
<dbReference type="PaxDb" id="3827-XP_004486071.1"/>
<evidence type="ECO:0000256" key="1">
    <source>
        <dbReference type="SAM" id="MobiDB-lite"/>
    </source>
</evidence>
<feature type="compositionally biased region" description="Low complexity" evidence="1">
    <location>
        <begin position="299"/>
        <end position="310"/>
    </location>
</feature>
<sequence length="971" mass="110617">MDCNKEEALRAKGIAEKKMESKDFAGARTFVLKARKLYPDLENIAQMLVVCDVHCFAEQKLLGNVMDCYKILQIDRNANEAIIKKQYKKLALQLHPDKNKFAGAEAAFKLIGEAQRVLLDRDKRSSLDMNLSRFSMIRTAMPSHHQRNVQVNFNPVMQTNVRPIFTNLNLQQQHQSRQPTQQGINVGASSFWTMCSFCKVRYEYPRAYLNRSLRCQQCGKPFIAYEVDLQSTKPATNPSQQVFGQQNSIPNDGAFKVGVGSQGNLHAQRSNTKSDHKKGSTSNVSEKSNGKRRRKQVVESSESSESIGSTDSEDDTFSDNNVFPGVSTYREECPRRSTRRKHQVSYNENVSDEDNEPLQPLKQGQGSGSPYSDGENNGEETEMKDQNGEAAGLKDDQKEVKRKQNFYSEESSVNIDMKIKEVRGTETGGSSDTDEPLEHSASKSTNYLDGLVYPDPEFSDFDKDKKEECFASGQVWAVYDDIDGMPRFYAIIKTVSSPGFKLRIAWFEPDPDDKDERKWVDEKLPSACGKYKLGKTITTEDHLMFSHVTCFEKISRSTFKVYPRKGETWALFKNWDIKWYMDAESHEKYDLEFVEILSDYVEGAGVIVAYLAKLKGFVSLFSRTMKGSNCSFRIPPVELFRFSHRVPSYKMTGQERTGVPVGSYELDPVSLPVNLEEIVSPSVGMSPRSSDMSKFTKGLDGDASTVKVNLDRSKSVEEKKDPVGHIDDVGAPSASVKDSFEVPDPMFYQFDAERSHEKFEVGQIWAFYGDSDGLPKYYGQIKGVKRTSPEIELQVIYLTSCWLPRKVDRWDDVGMIISCGRFKIKESAKACTYRNTCSVSHQVHTRTAGKNKEYEIFPRKGEIWALYRDWTHKIKRSDLPNCEYDIVEVVEVSDGWIDVLYLEKVSGYSSVFKGKLNNKRLTTITISRTELLKFSHKIPAFKLTEEHDNLRGFWELDPRAIPHHYFIGYKK</sequence>
<dbReference type="GeneID" id="101500991"/>
<evidence type="ECO:0000313" key="4">
    <source>
        <dbReference type="RefSeq" id="XP_004486071.1"/>
    </source>
</evidence>
<evidence type="ECO:0000313" key="3">
    <source>
        <dbReference type="Proteomes" id="UP000087171"/>
    </source>
</evidence>
<feature type="region of interest" description="Disordered" evidence="1">
    <location>
        <begin position="236"/>
        <end position="405"/>
    </location>
</feature>
<dbReference type="Pfam" id="PF00226">
    <property type="entry name" value="DnaJ"/>
    <property type="match status" value="1"/>
</dbReference>
<dbReference type="RefSeq" id="XP_004486071.1">
    <property type="nucleotide sequence ID" value="XM_004486014.3"/>
</dbReference>
<protein>
    <submittedName>
        <fullName evidence="4">Uncharacterized protein LOC101500991 isoform X1</fullName>
    </submittedName>
</protein>
<organism evidence="3 4">
    <name type="scientific">Cicer arietinum</name>
    <name type="common">Chickpea</name>
    <name type="synonym">Garbanzo</name>
    <dbReference type="NCBI Taxonomy" id="3827"/>
    <lineage>
        <taxon>Eukaryota</taxon>
        <taxon>Viridiplantae</taxon>
        <taxon>Streptophyta</taxon>
        <taxon>Embryophyta</taxon>
        <taxon>Tracheophyta</taxon>
        <taxon>Spermatophyta</taxon>
        <taxon>Magnoliopsida</taxon>
        <taxon>eudicotyledons</taxon>
        <taxon>Gunneridae</taxon>
        <taxon>Pentapetalae</taxon>
        <taxon>rosids</taxon>
        <taxon>fabids</taxon>
        <taxon>Fabales</taxon>
        <taxon>Fabaceae</taxon>
        <taxon>Papilionoideae</taxon>
        <taxon>50 kb inversion clade</taxon>
        <taxon>NPAAA clade</taxon>
        <taxon>Hologalegina</taxon>
        <taxon>IRL clade</taxon>
        <taxon>Cicereae</taxon>
        <taxon>Cicer</taxon>
    </lineage>
</organism>